<comment type="similarity">
    <text evidence="1">Belongs to the bacilliredoxin family.</text>
</comment>
<evidence type="ECO:0000313" key="3">
    <source>
        <dbReference type="Proteomes" id="UP000002164"/>
    </source>
</evidence>
<organism evidence="2 3">
    <name type="scientific">Lysinibacillus sphaericus (strain C3-41)</name>
    <dbReference type="NCBI Taxonomy" id="444177"/>
    <lineage>
        <taxon>Bacteria</taxon>
        <taxon>Bacillati</taxon>
        <taxon>Bacillota</taxon>
        <taxon>Bacilli</taxon>
        <taxon>Bacillales</taxon>
        <taxon>Bacillaceae</taxon>
        <taxon>Lysinibacillus</taxon>
    </lineage>
</organism>
<dbReference type="Proteomes" id="UP000002164">
    <property type="component" value="Chromosome"/>
</dbReference>
<dbReference type="KEGG" id="lsp:Bsph_3488"/>
<accession>B1HRV3</accession>
<evidence type="ECO:0000256" key="1">
    <source>
        <dbReference type="ARBA" id="ARBA00038305"/>
    </source>
</evidence>
<gene>
    <name evidence="2" type="ordered locus">Bsph_3488</name>
</gene>
<proteinExistence type="inferred from homology"/>
<protein>
    <submittedName>
        <fullName evidence="2">UPF0403 protein</fullName>
    </submittedName>
</protein>
<dbReference type="Pfam" id="PF06491">
    <property type="entry name" value="Disulph_isomer"/>
    <property type="match status" value="1"/>
</dbReference>
<sequence>MYVRQIPTIKAELTRFERSYRYMNMDYDLFMQEILKTARAEIETAGYEQLKTPEAVEEAFARPGTTLVMVNSVCGCAGGIARPAAAQCVHYDKRPDHLVTVFAGQDKEATAAARYHFGEDHLPSSPSFVLLKDGQVVAEVGRYEIEGHDPMSVVTNLQANFEEYCDEL</sequence>
<dbReference type="Gene3D" id="3.40.30.10">
    <property type="entry name" value="Glutaredoxin"/>
    <property type="match status" value="1"/>
</dbReference>
<dbReference type="PANTHER" id="PTHR40052">
    <property type="entry name" value="UPF0403 PROTEIN YQIW-RELATED"/>
    <property type="match status" value="1"/>
</dbReference>
<dbReference type="InterPro" id="IPR009474">
    <property type="entry name" value="BrxB/BrxA"/>
</dbReference>
<dbReference type="PANTHER" id="PTHR40052:SF1">
    <property type="entry name" value="BACILLIREDOXIN BRXB"/>
    <property type="match status" value="1"/>
</dbReference>
<dbReference type="HOGENOM" id="CLU_132521_0_0_9"/>
<name>B1HRV3_LYSSC</name>
<evidence type="ECO:0000313" key="2">
    <source>
        <dbReference type="EMBL" id="ACA40976.1"/>
    </source>
</evidence>
<reference evidence="2 3" key="1">
    <citation type="journal article" date="2008" name="J. Bacteriol.">
        <title>Complete genome sequence of the mosquitocidal bacterium Bacillus sphaericus C3-41 and comparison with those of closely related Bacillus species.</title>
        <authorList>
            <person name="Hu X."/>
            <person name="Fan W."/>
            <person name="Han B."/>
            <person name="Liu H."/>
            <person name="Zheng D."/>
            <person name="Li Q."/>
            <person name="Dong W."/>
            <person name="Yan J."/>
            <person name="Gao M."/>
            <person name="Berry C."/>
            <person name="Yuan Z."/>
        </authorList>
    </citation>
    <scope>NUCLEOTIDE SEQUENCE [LARGE SCALE GENOMIC DNA]</scope>
    <source>
        <strain evidence="2 3">C3-41</strain>
    </source>
</reference>
<dbReference type="AlphaFoldDB" id="B1HRV3"/>
<dbReference type="NCBIfam" id="TIGR04191">
    <property type="entry name" value="YphP_YqiW"/>
    <property type="match status" value="1"/>
</dbReference>
<dbReference type="EMBL" id="CP000817">
    <property type="protein sequence ID" value="ACA40976.1"/>
    <property type="molecule type" value="Genomic_DNA"/>
</dbReference>
<dbReference type="EnsemblBacteria" id="ACA40976">
    <property type="protein sequence ID" value="ACA40976"/>
    <property type="gene ID" value="Bsph_3488"/>
</dbReference>